<dbReference type="SUPFAM" id="SSF55961">
    <property type="entry name" value="Bet v1-like"/>
    <property type="match status" value="1"/>
</dbReference>
<organism evidence="3 4">
    <name type="scientific">Gordonia asplenii</name>
    <dbReference type="NCBI Taxonomy" id="2725283"/>
    <lineage>
        <taxon>Bacteria</taxon>
        <taxon>Bacillati</taxon>
        <taxon>Actinomycetota</taxon>
        <taxon>Actinomycetes</taxon>
        <taxon>Mycobacteriales</taxon>
        <taxon>Gordoniaceae</taxon>
        <taxon>Gordonia</taxon>
    </lineage>
</organism>
<dbReference type="Proteomes" id="UP000550729">
    <property type="component" value="Unassembled WGS sequence"/>
</dbReference>
<sequence>MAGREDRASRSIAAPASKIFAALTDPGALEVWLPPSGMTCRVTHYDAVLGGQLCLTLTFVESGGGQGKSTPDSDEVCSDVVELVPDRRIGWRSVFVSDDPAFAGAMTMTWNLRPDVGGTRVDIVASDVPPGIDDSDHALGMASSLAQLAKFVTG</sequence>
<protein>
    <submittedName>
        <fullName evidence="3">ATPase</fullName>
    </submittedName>
</protein>
<dbReference type="Pfam" id="PF08327">
    <property type="entry name" value="AHSA1"/>
    <property type="match status" value="1"/>
</dbReference>
<gene>
    <name evidence="3" type="ORF">HH308_19300</name>
</gene>
<name>A0A848KX44_9ACTN</name>
<feature type="domain" description="Activator of Hsp90 ATPase homologue 1/2-like C-terminal" evidence="2">
    <location>
        <begin position="14"/>
        <end position="152"/>
    </location>
</feature>
<reference evidence="3 4" key="1">
    <citation type="submission" date="2020-04" db="EMBL/GenBank/DDBJ databases">
        <title>Gordonia sp. nov. TBRC 11910.</title>
        <authorList>
            <person name="Suriyachadkun C."/>
        </authorList>
    </citation>
    <scope>NUCLEOTIDE SEQUENCE [LARGE SCALE GENOMIC DNA]</scope>
    <source>
        <strain evidence="3 4">TBRC 11910</strain>
    </source>
</reference>
<dbReference type="Gene3D" id="3.30.530.20">
    <property type="match status" value="1"/>
</dbReference>
<dbReference type="InterPro" id="IPR023393">
    <property type="entry name" value="START-like_dom_sf"/>
</dbReference>
<dbReference type="EMBL" id="JABBNB010000022">
    <property type="protein sequence ID" value="NMO03364.1"/>
    <property type="molecule type" value="Genomic_DNA"/>
</dbReference>
<evidence type="ECO:0000256" key="1">
    <source>
        <dbReference type="ARBA" id="ARBA00006817"/>
    </source>
</evidence>
<evidence type="ECO:0000259" key="2">
    <source>
        <dbReference type="Pfam" id="PF08327"/>
    </source>
</evidence>
<dbReference type="AlphaFoldDB" id="A0A848KX44"/>
<comment type="caution">
    <text evidence="3">The sequence shown here is derived from an EMBL/GenBank/DDBJ whole genome shotgun (WGS) entry which is preliminary data.</text>
</comment>
<dbReference type="RefSeq" id="WP_170195865.1">
    <property type="nucleotide sequence ID" value="NZ_JABBNB010000022.1"/>
</dbReference>
<accession>A0A848KX44</accession>
<keyword evidence="4" id="KW-1185">Reference proteome</keyword>
<proteinExistence type="inferred from homology"/>
<evidence type="ECO:0000313" key="3">
    <source>
        <dbReference type="EMBL" id="NMO03364.1"/>
    </source>
</evidence>
<evidence type="ECO:0000313" key="4">
    <source>
        <dbReference type="Proteomes" id="UP000550729"/>
    </source>
</evidence>
<comment type="similarity">
    <text evidence="1">Belongs to the AHA1 family.</text>
</comment>
<dbReference type="InterPro" id="IPR013538">
    <property type="entry name" value="ASHA1/2-like_C"/>
</dbReference>